<evidence type="ECO:0000313" key="1">
    <source>
        <dbReference type="EMBL" id="ACC98535.1"/>
    </source>
</evidence>
<proteinExistence type="predicted"/>
<organism evidence="1 2">
    <name type="scientific">Elusimicrobium minutum (strain Pei191)</name>
    <dbReference type="NCBI Taxonomy" id="445932"/>
    <lineage>
        <taxon>Bacteria</taxon>
        <taxon>Pseudomonadati</taxon>
        <taxon>Elusimicrobiota</taxon>
        <taxon>Elusimicrobia</taxon>
        <taxon>Elusimicrobiales</taxon>
        <taxon>Elusimicrobiaceae</taxon>
        <taxon>Elusimicrobium</taxon>
    </lineage>
</organism>
<dbReference type="HOGENOM" id="CLU_2915160_0_0_0"/>
<protein>
    <submittedName>
        <fullName evidence="1">Uncharacterized protein</fullName>
    </submittedName>
</protein>
<dbReference type="STRING" id="445932.Emin_0982"/>
<dbReference type="Proteomes" id="UP000001029">
    <property type="component" value="Chromosome"/>
</dbReference>
<gene>
    <name evidence="1" type="ordered locus">Emin_0982</name>
</gene>
<dbReference type="AlphaFoldDB" id="B2KDD9"/>
<dbReference type="OrthoDB" id="3035386at2"/>
<name>B2KDD9_ELUMP</name>
<sequence length="61" mass="6146">MAKKLNSFKDTAGKLWVACCECEAGGNGSAEGKCGGGSTAKKFNGMGCFAGTLLNNLQGVL</sequence>
<dbReference type="RefSeq" id="WP_012415150.1">
    <property type="nucleotide sequence ID" value="NC_010644.1"/>
</dbReference>
<keyword evidence="2" id="KW-1185">Reference proteome</keyword>
<accession>B2KDD9</accession>
<reference evidence="1 2" key="1">
    <citation type="journal article" date="2009" name="Appl. Environ. Microbiol.">
        <title>Genomic analysis of 'Elusimicrobium minutum,' the first cultivated representative of the phylum 'Elusimicrobia' (formerly termite group 1).</title>
        <authorList>
            <person name="Herlemann D.P.R."/>
            <person name="Geissinger O."/>
            <person name="Ikeda-Ohtsubo W."/>
            <person name="Kunin V."/>
            <person name="Sun H."/>
            <person name="Lapidus A."/>
            <person name="Hugenholtz P."/>
            <person name="Brune A."/>
        </authorList>
    </citation>
    <scope>NUCLEOTIDE SEQUENCE [LARGE SCALE GENOMIC DNA]</scope>
    <source>
        <strain evidence="1 2">Pei191</strain>
    </source>
</reference>
<dbReference type="EMBL" id="CP001055">
    <property type="protein sequence ID" value="ACC98535.1"/>
    <property type="molecule type" value="Genomic_DNA"/>
</dbReference>
<dbReference type="KEGG" id="emi:Emin_0982"/>
<evidence type="ECO:0000313" key="2">
    <source>
        <dbReference type="Proteomes" id="UP000001029"/>
    </source>
</evidence>